<accession>A0A1G6VN07</accession>
<evidence type="ECO:0000256" key="3">
    <source>
        <dbReference type="ARBA" id="ARBA00022630"/>
    </source>
</evidence>
<dbReference type="AlphaFoldDB" id="A0A1G6VN07"/>
<sequence>MTGAGGATGVRFDEVMTGRLALGETDPRAGYRSPGAVGVVLRGRIRIADVDAFLEDPAHGAELLGDVDIPVLGGRFESEAGRFGLFVPSGSARLTHMVYQSRVVIDGRPHWFHGHKEIRVAGPWRLWPATTTLLVTLHDGAGQAEDAGPVIGAGVLRLRPTDFLSLLGSLRATGGATVRRRWSARGRFAAFFAGGLVSTYLLRRRA</sequence>
<evidence type="ECO:0000256" key="4">
    <source>
        <dbReference type="ARBA" id="ARBA00022827"/>
    </source>
</evidence>
<keyword evidence="5" id="KW-0560">Oxidoreductase</keyword>
<dbReference type="STRING" id="168276.SAMN05444580_10569"/>
<evidence type="ECO:0000256" key="2">
    <source>
        <dbReference type="ARBA" id="ARBA00010790"/>
    </source>
</evidence>
<dbReference type="GO" id="GO:0016491">
    <property type="term" value="F:oxidoreductase activity"/>
    <property type="evidence" value="ECO:0007669"/>
    <property type="project" value="UniProtKB-KW"/>
</dbReference>
<comment type="similarity">
    <text evidence="2">Belongs to the GMC oxidoreductase family.</text>
</comment>
<protein>
    <submittedName>
        <fullName evidence="6">Cholesterol oxidase</fullName>
    </submittedName>
</protein>
<name>A0A1G6VN07_9NOCA</name>
<evidence type="ECO:0000313" key="7">
    <source>
        <dbReference type="Proteomes" id="UP000199417"/>
    </source>
</evidence>
<gene>
    <name evidence="6" type="ORF">SAMN05444580_10569</name>
</gene>
<dbReference type="InterPro" id="IPR052542">
    <property type="entry name" value="Cholesterol_Oxidase"/>
</dbReference>
<keyword evidence="4" id="KW-0274">FAD</keyword>
<dbReference type="Proteomes" id="UP000199417">
    <property type="component" value="Unassembled WGS sequence"/>
</dbReference>
<dbReference type="PANTHER" id="PTHR47470:SF1">
    <property type="entry name" value="FAD-DEPENDENT OXIDOREDUCTASE 2 FAD BINDING DOMAIN-CONTAINING PROTEIN"/>
    <property type="match status" value="1"/>
</dbReference>
<evidence type="ECO:0000256" key="1">
    <source>
        <dbReference type="ARBA" id="ARBA00001974"/>
    </source>
</evidence>
<reference evidence="6 7" key="1">
    <citation type="submission" date="2016-10" db="EMBL/GenBank/DDBJ databases">
        <authorList>
            <person name="de Groot N.N."/>
        </authorList>
    </citation>
    <scope>NUCLEOTIDE SEQUENCE [LARGE SCALE GENOMIC DNA]</scope>
    <source>
        <strain evidence="6 7">JCM 11308</strain>
    </source>
</reference>
<dbReference type="EMBL" id="FNAB01000005">
    <property type="protein sequence ID" value="SDD54901.1"/>
    <property type="molecule type" value="Genomic_DNA"/>
</dbReference>
<organism evidence="6 7">
    <name type="scientific">Rhodococcus tukisamuensis</name>
    <dbReference type="NCBI Taxonomy" id="168276"/>
    <lineage>
        <taxon>Bacteria</taxon>
        <taxon>Bacillati</taxon>
        <taxon>Actinomycetota</taxon>
        <taxon>Actinomycetes</taxon>
        <taxon>Mycobacteriales</taxon>
        <taxon>Nocardiaceae</taxon>
        <taxon>Rhodococcus</taxon>
    </lineage>
</organism>
<keyword evidence="7" id="KW-1185">Reference proteome</keyword>
<dbReference type="PANTHER" id="PTHR47470">
    <property type="entry name" value="CHOLESTEROL OXIDASE"/>
    <property type="match status" value="1"/>
</dbReference>
<evidence type="ECO:0000313" key="6">
    <source>
        <dbReference type="EMBL" id="SDD54901.1"/>
    </source>
</evidence>
<evidence type="ECO:0000256" key="5">
    <source>
        <dbReference type="ARBA" id="ARBA00023002"/>
    </source>
</evidence>
<dbReference type="RefSeq" id="WP_072846156.1">
    <property type="nucleotide sequence ID" value="NZ_FNAB01000005.1"/>
</dbReference>
<keyword evidence="3" id="KW-0285">Flavoprotein</keyword>
<comment type="cofactor">
    <cofactor evidence="1">
        <name>FAD</name>
        <dbReference type="ChEBI" id="CHEBI:57692"/>
    </cofactor>
</comment>
<proteinExistence type="inferred from homology"/>